<dbReference type="EMBL" id="JAQQWI010000016">
    <property type="protein sequence ID" value="KAK8008203.1"/>
    <property type="molecule type" value="Genomic_DNA"/>
</dbReference>
<keyword evidence="3" id="KW-0862">Zinc</keyword>
<evidence type="ECO:0000313" key="6">
    <source>
        <dbReference type="EMBL" id="KAK8008203.1"/>
    </source>
</evidence>
<protein>
    <recommendedName>
        <fullName evidence="5">MYND-type domain-containing protein</fullName>
    </recommendedName>
</protein>
<dbReference type="PROSITE" id="PS50865">
    <property type="entry name" value="ZF_MYND_2"/>
    <property type="match status" value="1"/>
</dbReference>
<evidence type="ECO:0000256" key="1">
    <source>
        <dbReference type="ARBA" id="ARBA00022723"/>
    </source>
</evidence>
<keyword evidence="2 4" id="KW-0863">Zinc-finger</keyword>
<comment type="caution">
    <text evidence="6">The sequence shown here is derived from an EMBL/GenBank/DDBJ whole genome shotgun (WGS) entry which is preliminary data.</text>
</comment>
<proteinExistence type="predicted"/>
<evidence type="ECO:0000256" key="4">
    <source>
        <dbReference type="PROSITE-ProRule" id="PRU00134"/>
    </source>
</evidence>
<dbReference type="PROSITE" id="PS01360">
    <property type="entry name" value="ZF_MYND_1"/>
    <property type="match status" value="1"/>
</dbReference>
<evidence type="ECO:0000256" key="2">
    <source>
        <dbReference type="ARBA" id="ARBA00022771"/>
    </source>
</evidence>
<dbReference type="Pfam" id="PF01753">
    <property type="entry name" value="zf-MYND"/>
    <property type="match status" value="1"/>
</dbReference>
<dbReference type="InterPro" id="IPR002893">
    <property type="entry name" value="Znf_MYND"/>
</dbReference>
<feature type="domain" description="MYND-type" evidence="5">
    <location>
        <begin position="9"/>
        <end position="45"/>
    </location>
</feature>
<keyword evidence="7" id="KW-1185">Reference proteome</keyword>
<dbReference type="Proteomes" id="UP001396898">
    <property type="component" value="Unassembled WGS sequence"/>
</dbReference>
<keyword evidence="1" id="KW-0479">Metal-binding</keyword>
<evidence type="ECO:0000256" key="3">
    <source>
        <dbReference type="ARBA" id="ARBA00022833"/>
    </source>
</evidence>
<reference evidence="6 7" key="1">
    <citation type="submission" date="2023-01" db="EMBL/GenBank/DDBJ databases">
        <title>Analysis of 21 Apiospora genomes using comparative genomics revels a genus with tremendous synthesis potential of carbohydrate active enzymes and secondary metabolites.</title>
        <authorList>
            <person name="Sorensen T."/>
        </authorList>
    </citation>
    <scope>NUCLEOTIDE SEQUENCE [LARGE SCALE GENOMIC DNA]</scope>
    <source>
        <strain evidence="6 7">CBS 20057</strain>
    </source>
</reference>
<organism evidence="6 7">
    <name type="scientific">Apiospora marii</name>
    <dbReference type="NCBI Taxonomy" id="335849"/>
    <lineage>
        <taxon>Eukaryota</taxon>
        <taxon>Fungi</taxon>
        <taxon>Dikarya</taxon>
        <taxon>Ascomycota</taxon>
        <taxon>Pezizomycotina</taxon>
        <taxon>Sordariomycetes</taxon>
        <taxon>Xylariomycetidae</taxon>
        <taxon>Amphisphaeriales</taxon>
        <taxon>Apiosporaceae</taxon>
        <taxon>Apiospora</taxon>
    </lineage>
</organism>
<name>A0ABR1RC99_9PEZI</name>
<gene>
    <name evidence="6" type="ORF">PG991_010754</name>
</gene>
<accession>A0ABR1RC99</accession>
<evidence type="ECO:0000313" key="7">
    <source>
        <dbReference type="Proteomes" id="UP001396898"/>
    </source>
</evidence>
<dbReference type="SUPFAM" id="SSF144232">
    <property type="entry name" value="HIT/MYND zinc finger-like"/>
    <property type="match status" value="1"/>
</dbReference>
<sequence>MSSTGSRTCIICEKPDAKRCGRCNGTYYCSQECQHQDWPVHKLLCASFGAFDISTRPTSEHFRAISFPQGGRKPKLVWIHCNWNKPDHTIFHFPVSDSVIGPGTHPEITPVQYNPVLNRRLDDTIRIAWRDKYLSDGSKPNKSLLSVTATRPGYSHDWRGPITAYGTVGTGTDQTRYRDLGMNDFRHLTDYFLSCGYEPLPASPEQPSPVKGVMVNCEGDQAAFNKPQFEAVDVSHSDPIFFDGDTSDVADRIGLPILARRCPASLEWSRCGTSHSPAFNQAATFLFMCCDTTAVSDLASGTLGWGWVSLRWQFGARSVLLVRQDKKPLWVLHAEALSKYCEFEILPLITQVLEQDQQDQSSKEVVTAKVCRSTFSTHWHKLLEGKTDEEKEGVPFPYDSDL</sequence>
<evidence type="ECO:0000259" key="5">
    <source>
        <dbReference type="PROSITE" id="PS50865"/>
    </source>
</evidence>
<dbReference type="Gene3D" id="6.10.140.2220">
    <property type="match status" value="1"/>
</dbReference>